<sequence>MRKVIAFLMTVTVCLSLMIMPAMAAEDYPEVGFDFEAFEAQERIDGTPKVARWKYTSSTSQGISVEDKTATACIDVTGYKGTATRIVAYMYIQQLNNGNWITLDSHRYEFDSWHGSKEITYSPCPHGYTYRLKASYYVYSGSQYEYISATSANFVYN</sequence>
<comment type="caution">
    <text evidence="2">The sequence shown here is derived from an EMBL/GenBank/DDBJ whole genome shotgun (WGS) entry which is preliminary data.</text>
</comment>
<evidence type="ECO:0000313" key="3">
    <source>
        <dbReference type="Proteomes" id="UP000260773"/>
    </source>
</evidence>
<name>A0A3E2THW9_9FIRM</name>
<proteinExistence type="predicted"/>
<protein>
    <submittedName>
        <fullName evidence="2">Uncharacterized protein</fullName>
    </submittedName>
</protein>
<keyword evidence="1" id="KW-0732">Signal</keyword>
<organism evidence="2 3">
    <name type="scientific">Coprococcus catus</name>
    <dbReference type="NCBI Taxonomy" id="116085"/>
    <lineage>
        <taxon>Bacteria</taxon>
        <taxon>Bacillati</taxon>
        <taxon>Bacillota</taxon>
        <taxon>Clostridia</taxon>
        <taxon>Lachnospirales</taxon>
        <taxon>Lachnospiraceae</taxon>
        <taxon>Coprococcus</taxon>
    </lineage>
</organism>
<accession>A0A3E2THW9</accession>
<dbReference type="AlphaFoldDB" id="A0A3E2THW9"/>
<feature type="signal peptide" evidence="1">
    <location>
        <begin position="1"/>
        <end position="24"/>
    </location>
</feature>
<evidence type="ECO:0000256" key="1">
    <source>
        <dbReference type="SAM" id="SignalP"/>
    </source>
</evidence>
<evidence type="ECO:0000313" key="2">
    <source>
        <dbReference type="EMBL" id="RGB76130.1"/>
    </source>
</evidence>
<dbReference type="Proteomes" id="UP000260773">
    <property type="component" value="Unassembled WGS sequence"/>
</dbReference>
<gene>
    <name evidence="2" type="ORF">DW070_13375</name>
</gene>
<feature type="chain" id="PRO_5017820066" evidence="1">
    <location>
        <begin position="25"/>
        <end position="157"/>
    </location>
</feature>
<dbReference type="EMBL" id="QVEP01000041">
    <property type="protein sequence ID" value="RGB76130.1"/>
    <property type="molecule type" value="Genomic_DNA"/>
</dbReference>
<reference evidence="2 3" key="1">
    <citation type="submission" date="2018-08" db="EMBL/GenBank/DDBJ databases">
        <title>A genome reference for cultivated species of the human gut microbiota.</title>
        <authorList>
            <person name="Zou Y."/>
            <person name="Xue W."/>
            <person name="Luo G."/>
        </authorList>
    </citation>
    <scope>NUCLEOTIDE SEQUENCE [LARGE SCALE GENOMIC DNA]</scope>
    <source>
        <strain evidence="2 3">AF45-17</strain>
    </source>
</reference>